<keyword evidence="2" id="KW-1185">Reference proteome</keyword>
<name>A0ACB8C4M8_DERSI</name>
<gene>
    <name evidence="1" type="ORF">HPB49_017245</name>
</gene>
<dbReference type="EMBL" id="CM023478">
    <property type="protein sequence ID" value="KAH7933781.1"/>
    <property type="molecule type" value="Genomic_DNA"/>
</dbReference>
<organism evidence="1 2">
    <name type="scientific">Dermacentor silvarum</name>
    <name type="common">Tick</name>
    <dbReference type="NCBI Taxonomy" id="543639"/>
    <lineage>
        <taxon>Eukaryota</taxon>
        <taxon>Metazoa</taxon>
        <taxon>Ecdysozoa</taxon>
        <taxon>Arthropoda</taxon>
        <taxon>Chelicerata</taxon>
        <taxon>Arachnida</taxon>
        <taxon>Acari</taxon>
        <taxon>Parasitiformes</taxon>
        <taxon>Ixodida</taxon>
        <taxon>Ixodoidea</taxon>
        <taxon>Ixodidae</taxon>
        <taxon>Rhipicephalinae</taxon>
        <taxon>Dermacentor</taxon>
    </lineage>
</organism>
<comment type="caution">
    <text evidence="1">The sequence shown here is derived from an EMBL/GenBank/DDBJ whole genome shotgun (WGS) entry which is preliminary data.</text>
</comment>
<proteinExistence type="predicted"/>
<protein>
    <submittedName>
        <fullName evidence="1">Uncharacterized protein</fullName>
    </submittedName>
</protein>
<sequence>MIRGDFNSENEAWEYSRTTARGRMLADAMETAGLELANDISFSTRMALYAKQKDTTTDYSWASLSIVKEWCYGCNLMGSDHYLTWVELNYRQQSQTDSTS</sequence>
<accession>A0ACB8C4M8</accession>
<reference evidence="1" key="1">
    <citation type="submission" date="2020-05" db="EMBL/GenBank/DDBJ databases">
        <title>Large-scale comparative analyses of tick genomes elucidate their genetic diversity and vector capacities.</title>
        <authorList>
            <person name="Jia N."/>
            <person name="Wang J."/>
            <person name="Shi W."/>
            <person name="Du L."/>
            <person name="Sun Y."/>
            <person name="Zhan W."/>
            <person name="Jiang J."/>
            <person name="Wang Q."/>
            <person name="Zhang B."/>
            <person name="Ji P."/>
            <person name="Sakyi L.B."/>
            <person name="Cui X."/>
            <person name="Yuan T."/>
            <person name="Jiang B."/>
            <person name="Yang W."/>
            <person name="Lam T.T.-Y."/>
            <person name="Chang Q."/>
            <person name="Ding S."/>
            <person name="Wang X."/>
            <person name="Zhu J."/>
            <person name="Ruan X."/>
            <person name="Zhao L."/>
            <person name="Wei J."/>
            <person name="Que T."/>
            <person name="Du C."/>
            <person name="Cheng J."/>
            <person name="Dai P."/>
            <person name="Han X."/>
            <person name="Huang E."/>
            <person name="Gao Y."/>
            <person name="Liu J."/>
            <person name="Shao H."/>
            <person name="Ye R."/>
            <person name="Li L."/>
            <person name="Wei W."/>
            <person name="Wang X."/>
            <person name="Wang C."/>
            <person name="Yang T."/>
            <person name="Huo Q."/>
            <person name="Li W."/>
            <person name="Guo W."/>
            <person name="Chen H."/>
            <person name="Zhou L."/>
            <person name="Ni X."/>
            <person name="Tian J."/>
            <person name="Zhou Y."/>
            <person name="Sheng Y."/>
            <person name="Liu T."/>
            <person name="Pan Y."/>
            <person name="Xia L."/>
            <person name="Li J."/>
            <person name="Zhao F."/>
            <person name="Cao W."/>
        </authorList>
    </citation>
    <scope>NUCLEOTIDE SEQUENCE</scope>
    <source>
        <strain evidence="1">Dsil-2018</strain>
    </source>
</reference>
<evidence type="ECO:0000313" key="1">
    <source>
        <dbReference type="EMBL" id="KAH7933781.1"/>
    </source>
</evidence>
<dbReference type="Proteomes" id="UP000821865">
    <property type="component" value="Chromosome 9"/>
</dbReference>
<evidence type="ECO:0000313" key="2">
    <source>
        <dbReference type="Proteomes" id="UP000821865"/>
    </source>
</evidence>